<keyword evidence="5" id="KW-1185">Reference proteome</keyword>
<organism evidence="4 5">
    <name type="scientific">Nocardioides baekrokdamisoli</name>
    <dbReference type="NCBI Taxonomy" id="1804624"/>
    <lineage>
        <taxon>Bacteria</taxon>
        <taxon>Bacillati</taxon>
        <taxon>Actinomycetota</taxon>
        <taxon>Actinomycetes</taxon>
        <taxon>Propionibacteriales</taxon>
        <taxon>Nocardioidaceae</taxon>
        <taxon>Nocardioides</taxon>
    </lineage>
</organism>
<dbReference type="InterPro" id="IPR036291">
    <property type="entry name" value="NAD(P)-bd_dom_sf"/>
</dbReference>
<dbReference type="RefSeq" id="WP_197715253.1">
    <property type="nucleotide sequence ID" value="NZ_AP019307.1"/>
</dbReference>
<dbReference type="PROSITE" id="PS00061">
    <property type="entry name" value="ADH_SHORT"/>
    <property type="match status" value="1"/>
</dbReference>
<evidence type="ECO:0000313" key="5">
    <source>
        <dbReference type="Proteomes" id="UP000271573"/>
    </source>
</evidence>
<feature type="domain" description="Ketoreductase" evidence="3">
    <location>
        <begin position="18"/>
        <end position="209"/>
    </location>
</feature>
<reference evidence="4 5" key="1">
    <citation type="submission" date="2018-11" db="EMBL/GenBank/DDBJ databases">
        <title>Complete genome sequence of Nocardioides baekrokdamisoli strain KCTC 39748.</title>
        <authorList>
            <person name="Kang S.W."/>
            <person name="Lee K.C."/>
            <person name="Kim K.K."/>
            <person name="Kim J.S."/>
            <person name="Kim D.S."/>
            <person name="Ko S.H."/>
            <person name="Yang S.H."/>
            <person name="Shin Y.K."/>
            <person name="Lee J.S."/>
        </authorList>
    </citation>
    <scope>NUCLEOTIDE SEQUENCE [LARGE SCALE GENOMIC DNA]</scope>
    <source>
        <strain evidence="4 5">KCTC 39748</strain>
    </source>
</reference>
<protein>
    <submittedName>
        <fullName evidence="4">2-deoxy-D-gluconate 3-dehydrogenase</fullName>
    </submittedName>
</protein>
<comment type="similarity">
    <text evidence="1">Belongs to the short-chain dehydrogenases/reductases (SDR) family.</text>
</comment>
<dbReference type="InterPro" id="IPR020904">
    <property type="entry name" value="Sc_DH/Rdtase_CS"/>
</dbReference>
<dbReference type="AlphaFoldDB" id="A0A3G9IEP1"/>
<evidence type="ECO:0000256" key="1">
    <source>
        <dbReference type="ARBA" id="ARBA00006484"/>
    </source>
</evidence>
<gene>
    <name evidence="4" type="ORF">Back2_10390</name>
</gene>
<dbReference type="InterPro" id="IPR002347">
    <property type="entry name" value="SDR_fam"/>
</dbReference>
<dbReference type="Proteomes" id="UP000271573">
    <property type="component" value="Chromosome"/>
</dbReference>
<dbReference type="FunFam" id="3.40.50.720:FF:000084">
    <property type="entry name" value="Short-chain dehydrogenase reductase"/>
    <property type="match status" value="1"/>
</dbReference>
<dbReference type="PRINTS" id="PR00080">
    <property type="entry name" value="SDRFAMILY"/>
</dbReference>
<dbReference type="Pfam" id="PF13561">
    <property type="entry name" value="adh_short_C2"/>
    <property type="match status" value="1"/>
</dbReference>
<accession>A0A3G9IEP1</accession>
<keyword evidence="2" id="KW-0560">Oxidoreductase</keyword>
<sequence length="260" mass="26744">MTSAAMTWVEHTFGLAGKTALVTGARTGIGRACALALAEAGADLVLWGRSAGDCDEVADEVRDLGRTATCVVAALDDREAVLATAAELLASVRIDVLVNNAGTIKRAPAAEMSLEDWDLVRAVNLDATFLLTQRFGAAMVARGSGSVITVASLLSFQGGVTVPGYAATKHAVAGLTKAFANEWAAHGVNVNAVAPGYVVTNNTDALRADTARSTAISARIPAGRWAQPEDIAPAVVFLAGRGAAYVHGEVLTVDGGWMAR</sequence>
<evidence type="ECO:0000256" key="2">
    <source>
        <dbReference type="ARBA" id="ARBA00023002"/>
    </source>
</evidence>
<evidence type="ECO:0000313" key="4">
    <source>
        <dbReference type="EMBL" id="BBH16752.1"/>
    </source>
</evidence>
<name>A0A3G9IEP1_9ACTN</name>
<evidence type="ECO:0000259" key="3">
    <source>
        <dbReference type="SMART" id="SM00822"/>
    </source>
</evidence>
<dbReference type="PANTHER" id="PTHR42760">
    <property type="entry name" value="SHORT-CHAIN DEHYDROGENASES/REDUCTASES FAMILY MEMBER"/>
    <property type="match status" value="1"/>
</dbReference>
<dbReference type="SUPFAM" id="SSF51735">
    <property type="entry name" value="NAD(P)-binding Rossmann-fold domains"/>
    <property type="match status" value="1"/>
</dbReference>
<dbReference type="GO" id="GO:0016616">
    <property type="term" value="F:oxidoreductase activity, acting on the CH-OH group of donors, NAD or NADP as acceptor"/>
    <property type="evidence" value="ECO:0007669"/>
    <property type="project" value="TreeGrafter"/>
</dbReference>
<dbReference type="Gene3D" id="3.40.50.720">
    <property type="entry name" value="NAD(P)-binding Rossmann-like Domain"/>
    <property type="match status" value="1"/>
</dbReference>
<dbReference type="PANTHER" id="PTHR42760:SF5">
    <property type="entry name" value="2-DEHYDRO-3-DEOXY-D-GLUCONATE 5-DEHYDROGENASE"/>
    <property type="match status" value="1"/>
</dbReference>
<dbReference type="KEGG" id="nbe:Back2_10390"/>
<dbReference type="SMART" id="SM00822">
    <property type="entry name" value="PKS_KR"/>
    <property type="match status" value="1"/>
</dbReference>
<dbReference type="EMBL" id="AP019307">
    <property type="protein sequence ID" value="BBH16752.1"/>
    <property type="molecule type" value="Genomic_DNA"/>
</dbReference>
<dbReference type="PRINTS" id="PR00081">
    <property type="entry name" value="GDHRDH"/>
</dbReference>
<proteinExistence type="inferred from homology"/>
<dbReference type="InterPro" id="IPR057326">
    <property type="entry name" value="KR_dom"/>
</dbReference>